<sequence length="288" mass="30949">MDPSKRICLKNLPTGCTKREIAELIRNRTGTPIHSIDLGLGPDGETRRYAHFSCEGAKHVLEVLGSGVALRDATVYAHPAKMHYSFRYAEARRKREREEVEEKEQLAAYWDAARQRFLDRTNGGELPKAKPPKDFYASKRKYARIAAEIAQTFRHQSGAAHGGAGAGVGRGDYPRGAAHATTTTSSSFGEGGEKFSGEHSANGVDPTAMEGAAGANSQHQHHHAHGASSASRTFAQAGKKRAPRAAAAKAKAPAAPPPPPPPPEPTKEERKLSGLQAKLAALKEKLKK</sequence>
<feature type="region of interest" description="Disordered" evidence="1">
    <location>
        <begin position="154"/>
        <end position="273"/>
    </location>
</feature>
<comment type="caution">
    <text evidence="2">The sequence shown here is derived from an EMBL/GenBank/DDBJ whole genome shotgun (WGS) entry which is preliminary data.</text>
</comment>
<feature type="compositionally biased region" description="Pro residues" evidence="1">
    <location>
        <begin position="254"/>
        <end position="264"/>
    </location>
</feature>
<feature type="compositionally biased region" description="Low complexity" evidence="1">
    <location>
        <begin position="244"/>
        <end position="253"/>
    </location>
</feature>
<feature type="compositionally biased region" description="Gly residues" evidence="1">
    <location>
        <begin position="160"/>
        <end position="170"/>
    </location>
</feature>
<organism evidence="2 3">
    <name type="scientific">Leptomonas pyrrhocoris</name>
    <name type="common">Firebug parasite</name>
    <dbReference type="NCBI Taxonomy" id="157538"/>
    <lineage>
        <taxon>Eukaryota</taxon>
        <taxon>Discoba</taxon>
        <taxon>Euglenozoa</taxon>
        <taxon>Kinetoplastea</taxon>
        <taxon>Metakinetoplastina</taxon>
        <taxon>Trypanosomatida</taxon>
        <taxon>Trypanosomatidae</taxon>
        <taxon>Leishmaniinae</taxon>
        <taxon>Leptomonas</taxon>
    </lineage>
</organism>
<keyword evidence="3" id="KW-1185">Reference proteome</keyword>
<dbReference type="AlphaFoldDB" id="A0A0N0DVE2"/>
<dbReference type="OrthoDB" id="272931at2759"/>
<dbReference type="Proteomes" id="UP000037923">
    <property type="component" value="Unassembled WGS sequence"/>
</dbReference>
<reference evidence="2 3" key="1">
    <citation type="submission" date="2015-07" db="EMBL/GenBank/DDBJ databases">
        <title>High-quality genome of monoxenous trypanosomatid Leptomonas pyrrhocoris.</title>
        <authorList>
            <person name="Flegontov P."/>
            <person name="Butenko A."/>
            <person name="Firsov S."/>
            <person name="Vlcek C."/>
            <person name="Logacheva M.D."/>
            <person name="Field M."/>
            <person name="Filatov D."/>
            <person name="Flegontova O."/>
            <person name="Gerasimov E."/>
            <person name="Jackson A.P."/>
            <person name="Kelly S."/>
            <person name="Opperdoes F."/>
            <person name="O'Reilly A."/>
            <person name="Votypka J."/>
            <person name="Yurchenko V."/>
            <person name="Lukes J."/>
        </authorList>
    </citation>
    <scope>NUCLEOTIDE SEQUENCE [LARGE SCALE GENOMIC DNA]</scope>
    <source>
        <strain evidence="2">H10</strain>
    </source>
</reference>
<evidence type="ECO:0008006" key="4">
    <source>
        <dbReference type="Google" id="ProtNLM"/>
    </source>
</evidence>
<evidence type="ECO:0000256" key="1">
    <source>
        <dbReference type="SAM" id="MobiDB-lite"/>
    </source>
</evidence>
<gene>
    <name evidence="2" type="ORF">ABB37_05204</name>
</gene>
<name>A0A0N0DVE2_LEPPY</name>
<evidence type="ECO:0000313" key="3">
    <source>
        <dbReference type="Proteomes" id="UP000037923"/>
    </source>
</evidence>
<accession>A0A0N0DVE2</accession>
<dbReference type="RefSeq" id="XP_015658673.1">
    <property type="nucleotide sequence ID" value="XM_015803157.1"/>
</dbReference>
<evidence type="ECO:0000313" key="2">
    <source>
        <dbReference type="EMBL" id="KPA80234.1"/>
    </source>
</evidence>
<dbReference type="OMA" id="MHYSFRY"/>
<dbReference type="GeneID" id="26905494"/>
<protein>
    <recommendedName>
        <fullName evidence="4">RRM domain-containing protein</fullName>
    </recommendedName>
</protein>
<dbReference type="VEuPathDB" id="TriTrypDB:LpyrH10_09_3040"/>
<proteinExistence type="predicted"/>
<dbReference type="EMBL" id="LGTL01000009">
    <property type="protein sequence ID" value="KPA80234.1"/>
    <property type="molecule type" value="Genomic_DNA"/>
</dbReference>